<keyword evidence="3" id="KW-0677">Repeat</keyword>
<evidence type="ECO:0000256" key="7">
    <source>
        <dbReference type="ARBA" id="ARBA00041190"/>
    </source>
</evidence>
<name>A0A3P8SWQ2_AMPPE</name>
<evidence type="ECO:0000313" key="12">
    <source>
        <dbReference type="Ensembl" id="ENSAPEP00000016081.1"/>
    </source>
</evidence>
<protein>
    <recommendedName>
        <fullName evidence="7">Zinc finger CCHC domain-containing protein 7</fullName>
    </recommendedName>
    <alternativeName>
        <fullName evidence="8">TRAMP-like complex RNA-binding factor ZCCHC7</fullName>
    </alternativeName>
</protein>
<evidence type="ECO:0000256" key="4">
    <source>
        <dbReference type="ARBA" id="ARBA00022771"/>
    </source>
</evidence>
<dbReference type="GO" id="GO:0071038">
    <property type="term" value="P:TRAMP-dependent tRNA surveillance pathway"/>
    <property type="evidence" value="ECO:0007669"/>
    <property type="project" value="TreeGrafter"/>
</dbReference>
<feature type="region of interest" description="Disordered" evidence="10">
    <location>
        <begin position="332"/>
        <end position="495"/>
    </location>
</feature>
<reference evidence="12" key="3">
    <citation type="submission" date="2025-09" db="UniProtKB">
        <authorList>
            <consortium name="Ensembl"/>
        </authorList>
    </citation>
    <scope>IDENTIFICATION</scope>
</reference>
<dbReference type="SMART" id="SM00343">
    <property type="entry name" value="ZnF_C2HC"/>
    <property type="match status" value="5"/>
</dbReference>
<dbReference type="AlphaFoldDB" id="A0A3P8SWQ2"/>
<keyword evidence="6" id="KW-0539">Nucleus</keyword>
<evidence type="ECO:0000256" key="8">
    <source>
        <dbReference type="ARBA" id="ARBA00043023"/>
    </source>
</evidence>
<dbReference type="GO" id="GO:0071039">
    <property type="term" value="P:nuclear polyadenylation-dependent CUT catabolic process"/>
    <property type="evidence" value="ECO:0007669"/>
    <property type="project" value="TreeGrafter"/>
</dbReference>
<dbReference type="GO" id="GO:0003723">
    <property type="term" value="F:RNA binding"/>
    <property type="evidence" value="ECO:0007669"/>
    <property type="project" value="TreeGrafter"/>
</dbReference>
<comment type="subcellular location">
    <subcellularLocation>
        <location evidence="1">Nucleus</location>
    </subcellularLocation>
</comment>
<dbReference type="GO" id="GO:0031499">
    <property type="term" value="C:TRAMP complex"/>
    <property type="evidence" value="ECO:0007669"/>
    <property type="project" value="TreeGrafter"/>
</dbReference>
<keyword evidence="2" id="KW-0479">Metal-binding</keyword>
<evidence type="ECO:0000256" key="2">
    <source>
        <dbReference type="ARBA" id="ARBA00022723"/>
    </source>
</evidence>
<evidence type="ECO:0000259" key="11">
    <source>
        <dbReference type="PROSITE" id="PS50158"/>
    </source>
</evidence>
<feature type="domain" description="CCHC-type" evidence="11">
    <location>
        <begin position="192"/>
        <end position="207"/>
    </location>
</feature>
<proteinExistence type="predicted"/>
<dbReference type="SUPFAM" id="SSF57756">
    <property type="entry name" value="Retrovirus zinc finger-like domains"/>
    <property type="match status" value="2"/>
</dbReference>
<evidence type="ECO:0000256" key="5">
    <source>
        <dbReference type="ARBA" id="ARBA00022833"/>
    </source>
</evidence>
<evidence type="ECO:0000256" key="1">
    <source>
        <dbReference type="ARBA" id="ARBA00004123"/>
    </source>
</evidence>
<feature type="compositionally biased region" description="Basic and acidic residues" evidence="10">
    <location>
        <begin position="466"/>
        <end position="476"/>
    </location>
</feature>
<dbReference type="Gene3D" id="4.10.60.10">
    <property type="entry name" value="Zinc finger, CCHC-type"/>
    <property type="match status" value="2"/>
</dbReference>
<keyword evidence="5" id="KW-0862">Zinc</keyword>
<dbReference type="PANTHER" id="PTHR46543">
    <property type="entry name" value="ZINC FINGER CCHC DOMAIN-CONTAINING PROTEIN 7"/>
    <property type="match status" value="1"/>
</dbReference>
<feature type="domain" description="CCHC-type" evidence="11">
    <location>
        <begin position="169"/>
        <end position="182"/>
    </location>
</feature>
<evidence type="ECO:0000256" key="9">
    <source>
        <dbReference type="PROSITE-ProRule" id="PRU00047"/>
    </source>
</evidence>
<dbReference type="Ensembl" id="ENSAPET00000016516.1">
    <property type="protein sequence ID" value="ENSAPEP00000016081.1"/>
    <property type="gene ID" value="ENSAPEG00000011471.1"/>
</dbReference>
<reference evidence="12 13" key="1">
    <citation type="submission" date="2018-03" db="EMBL/GenBank/DDBJ databases">
        <title>Finding Nemo's genes: A chromosome-scale reference assembly of the genome of the orange clownfish Amphiprion percula.</title>
        <authorList>
            <person name="Lehmann R."/>
        </authorList>
    </citation>
    <scope>NUCLEOTIDE SEQUENCE</scope>
</reference>
<accession>A0A3P8SWQ2</accession>
<keyword evidence="13" id="KW-1185">Reference proteome</keyword>
<dbReference type="Pfam" id="PF00098">
    <property type="entry name" value="zf-CCHC"/>
    <property type="match status" value="1"/>
</dbReference>
<dbReference type="GO" id="GO:0071037">
    <property type="term" value="P:nuclear polyadenylation-dependent snRNA catabolic process"/>
    <property type="evidence" value="ECO:0007669"/>
    <property type="project" value="TreeGrafter"/>
</dbReference>
<evidence type="ECO:0000256" key="10">
    <source>
        <dbReference type="SAM" id="MobiDB-lite"/>
    </source>
</evidence>
<organism evidence="12 13">
    <name type="scientific">Amphiprion percula</name>
    <name type="common">Orange clownfish</name>
    <name type="synonym">Lutjanus percula</name>
    <dbReference type="NCBI Taxonomy" id="161767"/>
    <lineage>
        <taxon>Eukaryota</taxon>
        <taxon>Metazoa</taxon>
        <taxon>Chordata</taxon>
        <taxon>Craniata</taxon>
        <taxon>Vertebrata</taxon>
        <taxon>Euteleostomi</taxon>
        <taxon>Actinopterygii</taxon>
        <taxon>Neopterygii</taxon>
        <taxon>Teleostei</taxon>
        <taxon>Neoteleostei</taxon>
        <taxon>Acanthomorphata</taxon>
        <taxon>Ovalentaria</taxon>
        <taxon>Pomacentridae</taxon>
        <taxon>Amphiprion</taxon>
    </lineage>
</organism>
<feature type="compositionally biased region" description="Basic and acidic residues" evidence="10">
    <location>
        <begin position="342"/>
        <end position="352"/>
    </location>
</feature>
<dbReference type="PROSITE" id="PS50158">
    <property type="entry name" value="ZF_CCHC"/>
    <property type="match status" value="4"/>
</dbReference>
<dbReference type="STRING" id="161767.ENSAPEP00000016081"/>
<sequence length="495" mass="56602">MDFTEENEVEDGVEVVKDESFFIEDCSGSDGEGEITFGLQKHHTSCKQAARLSRESSPPLLLAFSVSSGRTLQDSSLASNVDWQEEEEDSDQSIEEWMILEGEEQAGDSSIQLNLSYWKSSEDDCGDEGVKGESIKAIKDTWAVSEKDKYGADQSLASRYFVPGQSLICHVCNRTGHLAKSCYLYKKKRPPCVLCGMQGHLQRDCPNRPCPSCGLPSHGLRPCEMPPVWNQHCQRCGITGHLSDACPDTWRQYHFTTRLEVPLRPRTAHNLRHKRCRVYCYNCSKKGHYGYECTNRRMVSGTFPSLPYVCHYDTIDDILCCHTRMQKRARELVSAGSVPPSDPEHLSEKTGESGEENLSVQGRSRTKREACNQAGRRKTWPERRRERREVKRLRREAQAMREGGLLRRSHHNSNDEVCPTDPFRDTFHSRIQSTPPPQKERRSETGGRKSRKSREAERWKKRGGMKRGDLFPHGDADIGSENLFSPKQRVRHRRR</sequence>
<evidence type="ECO:0000256" key="3">
    <source>
        <dbReference type="ARBA" id="ARBA00022737"/>
    </source>
</evidence>
<dbReference type="GO" id="GO:0008270">
    <property type="term" value="F:zinc ion binding"/>
    <property type="evidence" value="ECO:0007669"/>
    <property type="project" value="UniProtKB-KW"/>
</dbReference>
<keyword evidence="4 9" id="KW-0863">Zinc-finger</keyword>
<dbReference type="InterPro" id="IPR051644">
    <property type="entry name" value="TRAMP_AT-DNA-binding"/>
</dbReference>
<evidence type="ECO:0000313" key="13">
    <source>
        <dbReference type="Proteomes" id="UP000265080"/>
    </source>
</evidence>
<feature type="domain" description="CCHC-type" evidence="11">
    <location>
        <begin position="233"/>
        <end position="248"/>
    </location>
</feature>
<dbReference type="GeneTree" id="ENSGT00950000183041"/>
<dbReference type="Proteomes" id="UP000265080">
    <property type="component" value="Chromosome 13"/>
</dbReference>
<feature type="compositionally biased region" description="Basic and acidic residues" evidence="10">
    <location>
        <begin position="379"/>
        <end position="399"/>
    </location>
</feature>
<dbReference type="InterPro" id="IPR001878">
    <property type="entry name" value="Znf_CCHC"/>
</dbReference>
<dbReference type="GO" id="GO:0071036">
    <property type="term" value="P:nuclear polyadenylation-dependent snoRNA catabolic process"/>
    <property type="evidence" value="ECO:0007669"/>
    <property type="project" value="TreeGrafter"/>
</dbReference>
<feature type="domain" description="CCHC-type" evidence="11">
    <location>
        <begin position="280"/>
        <end position="295"/>
    </location>
</feature>
<evidence type="ECO:0000256" key="6">
    <source>
        <dbReference type="ARBA" id="ARBA00023242"/>
    </source>
</evidence>
<reference evidence="12" key="2">
    <citation type="submission" date="2025-08" db="UniProtKB">
        <authorList>
            <consortium name="Ensembl"/>
        </authorList>
    </citation>
    <scope>IDENTIFICATION</scope>
</reference>
<dbReference type="InterPro" id="IPR036875">
    <property type="entry name" value="Znf_CCHC_sf"/>
</dbReference>
<dbReference type="OMA" id="EWMILEG"/>
<dbReference type="GO" id="GO:0071035">
    <property type="term" value="P:nuclear polyadenylation-dependent rRNA catabolic process"/>
    <property type="evidence" value="ECO:0007669"/>
    <property type="project" value="TreeGrafter"/>
</dbReference>
<dbReference type="GO" id="GO:0071031">
    <property type="term" value="P:nuclear mRNA surveillance of mRNA 3'-end processing"/>
    <property type="evidence" value="ECO:0007669"/>
    <property type="project" value="TreeGrafter"/>
</dbReference>
<feature type="compositionally biased region" description="Basic and acidic residues" evidence="10">
    <location>
        <begin position="438"/>
        <end position="458"/>
    </location>
</feature>
<dbReference type="PANTHER" id="PTHR46543:SF1">
    <property type="entry name" value="ZINC FINGER CCHC DOMAIN-CONTAINING PROTEIN 7"/>
    <property type="match status" value="1"/>
</dbReference>